<sequence>MQLLIQNTTNDPEAWKNVFETDREAQAAAGLSLLQMWHAEGDPNAIWLLFEVSDRDRAQAWVDSPQSALHATRAGIIDSAVHFLQIA</sequence>
<dbReference type="AlphaFoldDB" id="A0A921NSX8"/>
<protein>
    <submittedName>
        <fullName evidence="1">Uncharacterized protein</fullName>
    </submittedName>
</protein>
<dbReference type="InterPro" id="IPR021734">
    <property type="entry name" value="DUF3303"/>
</dbReference>
<dbReference type="Pfam" id="PF11746">
    <property type="entry name" value="DUF3303"/>
    <property type="match status" value="1"/>
</dbReference>
<accession>A0A921NSX8</accession>
<dbReference type="RefSeq" id="WP_159963734.1">
    <property type="nucleotide sequence ID" value="NZ_APKE01000004.1"/>
</dbReference>
<evidence type="ECO:0000313" key="2">
    <source>
        <dbReference type="Proteomes" id="UP000698242"/>
    </source>
</evidence>
<dbReference type="OrthoDB" id="7726846at2"/>
<reference evidence="1" key="1">
    <citation type="submission" date="2013-03" db="EMBL/GenBank/DDBJ databases">
        <title>Genome Sequence of the Profundibacterium mesophilum strain KAUST100406-0324T from Red Sea, a novel genus in the family Rhodobacteraceae.</title>
        <authorList>
            <person name="Essack M."/>
            <person name="Alam I."/>
            <person name="Lafi F."/>
            <person name="Alawi W."/>
            <person name="Kamanu F."/>
            <person name="Al-Suwailem A."/>
            <person name="Lee O.O."/>
            <person name="Xu Y."/>
            <person name="Bajic V."/>
            <person name="Qian P.-Y."/>
            <person name="Archer J."/>
        </authorList>
    </citation>
    <scope>NUCLEOTIDE SEQUENCE</scope>
    <source>
        <strain evidence="1">KAUST100406-0324</strain>
    </source>
</reference>
<organism evidence="1 2">
    <name type="scientific">Profundibacterium mesophilum KAUST100406-0324</name>
    <dbReference type="NCBI Taxonomy" id="1037889"/>
    <lineage>
        <taxon>Bacteria</taxon>
        <taxon>Pseudomonadati</taxon>
        <taxon>Pseudomonadota</taxon>
        <taxon>Alphaproteobacteria</taxon>
        <taxon>Rhodobacterales</taxon>
        <taxon>Roseobacteraceae</taxon>
        <taxon>Profundibacterium</taxon>
    </lineage>
</organism>
<proteinExistence type="predicted"/>
<dbReference type="EMBL" id="APKE01000004">
    <property type="protein sequence ID" value="KAF0677357.1"/>
    <property type="molecule type" value="Genomic_DNA"/>
</dbReference>
<evidence type="ECO:0000313" key="1">
    <source>
        <dbReference type="EMBL" id="KAF0677357.1"/>
    </source>
</evidence>
<keyword evidence="2" id="KW-1185">Reference proteome</keyword>
<dbReference type="Proteomes" id="UP000698242">
    <property type="component" value="Unassembled WGS sequence"/>
</dbReference>
<name>A0A921NSX8_9RHOB</name>
<comment type="caution">
    <text evidence="1">The sequence shown here is derived from an EMBL/GenBank/DDBJ whole genome shotgun (WGS) entry which is preliminary data.</text>
</comment>
<gene>
    <name evidence="1" type="ORF">PMES_00268</name>
</gene>